<sequence length="318" mass="36304">MATPRKDTIETVGAALTSSEIDPTIRAILDAMQKQHEALSQQISILTRRIDEIQRANEENKKLVAEIALVGESLARIHMENVSETSSLITSDETTHTARDQLALRGLPPIPQIPPQLSEDRAFTQRFAQPELKAKDALRCIPQLNGEDDIGVEEFIKEVGEMRAMCSEQYLLLKMIKIDKISGKAAMAIRNIRISEYADLYQALRQNVATETSIREHQDQLRKIRQGFNESVQSYIIRFRKPFSELQYSIANEYPDEITRRAMSDIIQKDSVTDFIQGLKTEIGLVLVANPPCNVIEAEKRAAEIERYFRERRTRKQH</sequence>
<evidence type="ECO:0000313" key="2">
    <source>
        <dbReference type="Proteomes" id="UP000515180"/>
    </source>
</evidence>
<dbReference type="AlphaFoldDB" id="A0A6P8L3I3"/>
<keyword evidence="1" id="KW-0175">Coiled coil</keyword>
<dbReference type="OrthoDB" id="7615031at2759"/>
<dbReference type="GeneID" id="105680586"/>
<name>A0A6P8L3I3_BOMIM</name>
<feature type="coiled-coil region" evidence="1">
    <location>
        <begin position="29"/>
        <end position="66"/>
    </location>
</feature>
<proteinExistence type="predicted"/>
<reference evidence="3" key="1">
    <citation type="submission" date="2025-08" db="UniProtKB">
        <authorList>
            <consortium name="RefSeq"/>
        </authorList>
    </citation>
    <scope>IDENTIFICATION</scope>
</reference>
<evidence type="ECO:0000313" key="3">
    <source>
        <dbReference type="RefSeq" id="XP_033176028.1"/>
    </source>
</evidence>
<dbReference type="RefSeq" id="XP_033176028.1">
    <property type="nucleotide sequence ID" value="XM_033320137.1"/>
</dbReference>
<keyword evidence="2" id="KW-1185">Reference proteome</keyword>
<gene>
    <name evidence="3" type="primary">LOC105680586</name>
</gene>
<protein>
    <submittedName>
        <fullName evidence="3">Uncharacterized protein LOC105680586</fullName>
    </submittedName>
</protein>
<dbReference type="Proteomes" id="UP000515180">
    <property type="component" value="Unplaced"/>
</dbReference>
<evidence type="ECO:0000256" key="1">
    <source>
        <dbReference type="SAM" id="Coils"/>
    </source>
</evidence>
<organism evidence="2 3">
    <name type="scientific">Bombus impatiens</name>
    <name type="common">Bumblebee</name>
    <dbReference type="NCBI Taxonomy" id="132113"/>
    <lineage>
        <taxon>Eukaryota</taxon>
        <taxon>Metazoa</taxon>
        <taxon>Ecdysozoa</taxon>
        <taxon>Arthropoda</taxon>
        <taxon>Hexapoda</taxon>
        <taxon>Insecta</taxon>
        <taxon>Pterygota</taxon>
        <taxon>Neoptera</taxon>
        <taxon>Endopterygota</taxon>
        <taxon>Hymenoptera</taxon>
        <taxon>Apocrita</taxon>
        <taxon>Aculeata</taxon>
        <taxon>Apoidea</taxon>
        <taxon>Anthophila</taxon>
        <taxon>Apidae</taxon>
        <taxon>Bombus</taxon>
        <taxon>Pyrobombus</taxon>
    </lineage>
</organism>
<accession>A0A6P8L3I3</accession>